<dbReference type="KEGG" id="ota:OT_ostta04g04700"/>
<reference evidence="2 4" key="1">
    <citation type="journal article" date="2006" name="Proc. Natl. Acad. Sci. U.S.A.">
        <title>Genome analysis of the smallest free-living eukaryote Ostreococcus tauri unveils many unique features.</title>
        <authorList>
            <person name="Derelle E."/>
            <person name="Ferraz C."/>
            <person name="Rombauts S."/>
            <person name="Rouze P."/>
            <person name="Worden A.Z."/>
            <person name="Robbens S."/>
            <person name="Partensky F."/>
            <person name="Degroeve S."/>
            <person name="Echeynie S."/>
            <person name="Cooke R."/>
            <person name="Saeys Y."/>
            <person name="Wuyts J."/>
            <person name="Jabbari K."/>
            <person name="Bowler C."/>
            <person name="Panaud O."/>
            <person name="Piegu B."/>
            <person name="Ball S.G."/>
            <person name="Ral J.-P."/>
            <person name="Bouget F.-Y."/>
            <person name="Piganeau G."/>
            <person name="De Baets B."/>
            <person name="Picard A."/>
            <person name="Delseny M."/>
            <person name="Demaille J."/>
            <person name="Van de Peer Y."/>
            <person name="Moreau H."/>
        </authorList>
    </citation>
    <scope>NUCLEOTIDE SEQUENCE [LARGE SCALE GENOMIC DNA]</scope>
    <source>
        <strain evidence="2 4">OTTH0595</strain>
    </source>
</reference>
<dbReference type="InParanoid" id="Q01AA9"/>
<organism evidence="2 4">
    <name type="scientific">Ostreococcus tauri</name>
    <name type="common">Marine green alga</name>
    <dbReference type="NCBI Taxonomy" id="70448"/>
    <lineage>
        <taxon>Eukaryota</taxon>
        <taxon>Viridiplantae</taxon>
        <taxon>Chlorophyta</taxon>
        <taxon>Mamiellophyceae</taxon>
        <taxon>Mamiellales</taxon>
        <taxon>Bathycoccaceae</taxon>
        <taxon>Ostreococcus</taxon>
    </lineage>
</organism>
<feature type="compositionally biased region" description="Basic and acidic residues" evidence="1">
    <location>
        <begin position="33"/>
        <end position="43"/>
    </location>
</feature>
<proteinExistence type="predicted"/>
<dbReference type="Proteomes" id="UP000009170">
    <property type="component" value="Unassembled WGS sequence"/>
</dbReference>
<dbReference type="GeneID" id="9833211"/>
<reference evidence="2" key="2">
    <citation type="journal article" date="2014" name="BMC Genomics">
        <title>An improved genome of the model marine alga Ostreococcus tauri unfolds by assessing Illumina de novo assemblies.</title>
        <authorList>
            <person name="Blanc-Mathieu R."/>
            <person name="Verhelst B."/>
            <person name="Derelle E."/>
            <person name="Rombauts S."/>
            <person name="Bouget F.Y."/>
            <person name="Carre I."/>
            <person name="Chateau A."/>
            <person name="Eyre-Walker A."/>
            <person name="Grimsley N."/>
            <person name="Moreau H."/>
            <person name="Piegu B."/>
            <person name="Rivals E."/>
            <person name="Schackwitz W."/>
            <person name="Van de Peer Y."/>
            <person name="Piganeau G."/>
        </authorList>
    </citation>
    <scope>NUCLEOTIDE SEQUENCE</scope>
    <source>
        <strain evidence="2">RCC4221</strain>
    </source>
</reference>
<dbReference type="Proteomes" id="UP000195557">
    <property type="component" value="Unassembled WGS sequence"/>
</dbReference>
<evidence type="ECO:0000256" key="1">
    <source>
        <dbReference type="SAM" id="MobiDB-lite"/>
    </source>
</evidence>
<dbReference type="RefSeq" id="XP_003079010.1">
    <property type="nucleotide sequence ID" value="XM_003078962.1"/>
</dbReference>
<accession>A0A454Y5R4</accession>
<protein>
    <submittedName>
        <fullName evidence="2">Unnamed product</fullName>
    </submittedName>
</protein>
<dbReference type="EMBL" id="CAID01000004">
    <property type="protein sequence ID" value="CAL51890.1"/>
    <property type="molecule type" value="Genomic_DNA"/>
</dbReference>
<feature type="compositionally biased region" description="Acidic residues" evidence="1">
    <location>
        <begin position="46"/>
        <end position="72"/>
    </location>
</feature>
<dbReference type="EMBL" id="KZ155771">
    <property type="protein sequence ID" value="OUS49650.1"/>
    <property type="molecule type" value="Genomic_DNA"/>
</dbReference>
<evidence type="ECO:0000313" key="2">
    <source>
        <dbReference type="EMBL" id="CAL51890.1"/>
    </source>
</evidence>
<reference evidence="3" key="3">
    <citation type="submission" date="2017-04" db="EMBL/GenBank/DDBJ databases">
        <title>Population genomics of picophytoplankton unveils novel chromosome hypervariability.</title>
        <authorList>
            <consortium name="DOE Joint Genome Institute"/>
            <person name="Blanc-Mathieu R."/>
            <person name="Krasovec M."/>
            <person name="Hebrard M."/>
            <person name="Yau S."/>
            <person name="Desgranges E."/>
            <person name="Martin J."/>
            <person name="Schackwitz W."/>
            <person name="Kuo A."/>
            <person name="Salin G."/>
            <person name="Donnadieu C."/>
            <person name="Desdevises Y."/>
            <person name="Sanchez-Ferandin S."/>
            <person name="Moreau H."/>
            <person name="Rivals E."/>
            <person name="Grigoriev I.V."/>
            <person name="Grimsley N."/>
            <person name="Eyre-Walker A."/>
            <person name="Piganeau G."/>
        </authorList>
    </citation>
    <scope>NUCLEOTIDE SEQUENCE [LARGE SCALE GENOMIC DNA]</scope>
    <source>
        <strain evidence="3">RCC 1115</strain>
    </source>
</reference>
<feature type="region of interest" description="Disordered" evidence="1">
    <location>
        <begin position="1"/>
        <end position="86"/>
    </location>
</feature>
<gene>
    <name evidence="3" type="ORF">BE221DRAFT_188968</name>
    <name evidence="2" type="ORF">OT_ostta04g04700</name>
</gene>
<evidence type="ECO:0000313" key="3">
    <source>
        <dbReference type="EMBL" id="OUS49650.1"/>
    </source>
</evidence>
<keyword evidence="4" id="KW-1185">Reference proteome</keyword>
<accession>A0A1Y5IJA7</accession>
<accession>Q01AA9</accession>
<dbReference type="AlphaFoldDB" id="Q01AA9"/>
<name>Q01AA9_OSTTA</name>
<sequence>MSGKALASDSEDDERPRDAARETAAPPTKKAKKAVDPKGKAPVEDSGSDGDDSDADSVDSECVENLSGDEVDASNIIEGGRRARRGRPTTFTAEMYAKVALGSDSDDE</sequence>
<evidence type="ECO:0000313" key="4">
    <source>
        <dbReference type="Proteomes" id="UP000009170"/>
    </source>
</evidence>